<dbReference type="SUPFAM" id="SSF48498">
    <property type="entry name" value="Tetracyclin repressor-like, C-terminal domain"/>
    <property type="match status" value="1"/>
</dbReference>
<dbReference type="PANTHER" id="PTHR47506">
    <property type="entry name" value="TRANSCRIPTIONAL REGULATORY PROTEIN"/>
    <property type="match status" value="1"/>
</dbReference>
<dbReference type="Pfam" id="PF00440">
    <property type="entry name" value="TetR_N"/>
    <property type="match status" value="1"/>
</dbReference>
<keyword evidence="1" id="KW-0805">Transcription regulation</keyword>
<protein>
    <recommendedName>
        <fullName evidence="5">HTH tetR-type domain-containing protein</fullName>
    </recommendedName>
</protein>
<name>A0A1E8FFG9_9ALTE</name>
<dbReference type="GO" id="GO:0003677">
    <property type="term" value="F:DNA binding"/>
    <property type="evidence" value="ECO:0007669"/>
    <property type="project" value="UniProtKB-UniRule"/>
</dbReference>
<keyword evidence="3" id="KW-0804">Transcription</keyword>
<accession>A0A1E8FFG9</accession>
<comment type="caution">
    <text evidence="6">The sequence shown here is derived from an EMBL/GenBank/DDBJ whole genome shotgun (WGS) entry which is preliminary data.</text>
</comment>
<dbReference type="InterPro" id="IPR011075">
    <property type="entry name" value="TetR_C"/>
</dbReference>
<evidence type="ECO:0000256" key="4">
    <source>
        <dbReference type="PROSITE-ProRule" id="PRU00335"/>
    </source>
</evidence>
<evidence type="ECO:0000259" key="5">
    <source>
        <dbReference type="PROSITE" id="PS50977"/>
    </source>
</evidence>
<feature type="DNA-binding region" description="H-T-H motif" evidence="4">
    <location>
        <begin position="25"/>
        <end position="44"/>
    </location>
</feature>
<evidence type="ECO:0000313" key="7">
    <source>
        <dbReference type="Proteomes" id="UP000176037"/>
    </source>
</evidence>
<keyword evidence="7" id="KW-1185">Reference proteome</keyword>
<dbReference type="InterPro" id="IPR009057">
    <property type="entry name" value="Homeodomain-like_sf"/>
</dbReference>
<feature type="domain" description="HTH tetR-type" evidence="5">
    <location>
        <begin position="2"/>
        <end position="62"/>
    </location>
</feature>
<dbReference type="SUPFAM" id="SSF46689">
    <property type="entry name" value="Homeodomain-like"/>
    <property type="match status" value="1"/>
</dbReference>
<dbReference type="STRING" id="1856405.BFC17_13890"/>
<evidence type="ECO:0000256" key="2">
    <source>
        <dbReference type="ARBA" id="ARBA00023125"/>
    </source>
</evidence>
<keyword evidence="2 4" id="KW-0238">DNA-binding</keyword>
<organism evidence="6 7">
    <name type="scientific">Alteromonas lipolytica</name>
    <dbReference type="NCBI Taxonomy" id="1856405"/>
    <lineage>
        <taxon>Bacteria</taxon>
        <taxon>Pseudomonadati</taxon>
        <taxon>Pseudomonadota</taxon>
        <taxon>Gammaproteobacteria</taxon>
        <taxon>Alteromonadales</taxon>
        <taxon>Alteromonadaceae</taxon>
        <taxon>Alteromonas/Salinimonas group</taxon>
        <taxon>Alteromonas</taxon>
    </lineage>
</organism>
<dbReference type="Proteomes" id="UP000176037">
    <property type="component" value="Unassembled WGS sequence"/>
</dbReference>
<dbReference type="Pfam" id="PF16925">
    <property type="entry name" value="TetR_C_13"/>
    <property type="match status" value="1"/>
</dbReference>
<dbReference type="OrthoDB" id="270177at2"/>
<proteinExistence type="predicted"/>
<dbReference type="PANTHER" id="PTHR47506:SF8">
    <property type="entry name" value="REPRESSOR OF PUTATIVE XENOBIOTIC REDUCTASE TETR FAMILY-RELATED"/>
    <property type="match status" value="1"/>
</dbReference>
<dbReference type="RefSeq" id="WP_070175592.1">
    <property type="nucleotide sequence ID" value="NZ_BMJR01000001.1"/>
</dbReference>
<dbReference type="EMBL" id="MJIC01000010">
    <property type="protein sequence ID" value="OFI34674.1"/>
    <property type="molecule type" value="Genomic_DNA"/>
</dbReference>
<sequence length="191" mass="21161">MSNSREQSIQQAMTVFWQKGYVGAGMRDIQTALDKRPGSIYAAFGNKEGLYLAALEVYTQGIADRLIACSHAAEPLDALKEFLGTPLLQNDEDTYMRQCLIVKTQADWLELPEGIQNSLRKALGNVRDGLIAVIEAAKAKQALAESLPTEQAATWLQGQFIALRTMATTVDDASSLSWMLDKMFSDLKKQW</sequence>
<dbReference type="InterPro" id="IPR001647">
    <property type="entry name" value="HTH_TetR"/>
</dbReference>
<evidence type="ECO:0000313" key="6">
    <source>
        <dbReference type="EMBL" id="OFI34674.1"/>
    </source>
</evidence>
<dbReference type="AlphaFoldDB" id="A0A1E8FFG9"/>
<dbReference type="Gene3D" id="1.10.357.10">
    <property type="entry name" value="Tetracycline Repressor, domain 2"/>
    <property type="match status" value="1"/>
</dbReference>
<dbReference type="PROSITE" id="PS50977">
    <property type="entry name" value="HTH_TETR_2"/>
    <property type="match status" value="1"/>
</dbReference>
<dbReference type="InterPro" id="IPR036271">
    <property type="entry name" value="Tet_transcr_reg_TetR-rel_C_sf"/>
</dbReference>
<gene>
    <name evidence="6" type="ORF">BFC17_13890</name>
</gene>
<evidence type="ECO:0000256" key="1">
    <source>
        <dbReference type="ARBA" id="ARBA00023015"/>
    </source>
</evidence>
<evidence type="ECO:0000256" key="3">
    <source>
        <dbReference type="ARBA" id="ARBA00023163"/>
    </source>
</evidence>
<reference evidence="6 7" key="1">
    <citation type="submission" date="2016-09" db="EMBL/GenBank/DDBJ databases">
        <title>Alteromonas lipolytica, a new species isolated from sea water.</title>
        <authorList>
            <person name="Wu Y.-H."/>
            <person name="Cheng H."/>
            <person name="Xu X.-W."/>
        </authorList>
    </citation>
    <scope>NUCLEOTIDE SEQUENCE [LARGE SCALE GENOMIC DNA]</scope>
    <source>
        <strain evidence="6 7">JW12</strain>
    </source>
</reference>